<dbReference type="SUPFAM" id="SSF101821">
    <property type="entry name" value="Aminopeptidase/glucanase lid domain"/>
    <property type="match status" value="1"/>
</dbReference>
<dbReference type="SUPFAM" id="SSF53187">
    <property type="entry name" value="Zn-dependent exopeptidases"/>
    <property type="match status" value="1"/>
</dbReference>
<dbReference type="Gene3D" id="2.40.30.40">
    <property type="entry name" value="Peptidase M42, domain 2"/>
    <property type="match status" value="1"/>
</dbReference>
<evidence type="ECO:0000256" key="9">
    <source>
        <dbReference type="SAM" id="MobiDB-lite"/>
    </source>
</evidence>
<feature type="active site" description="Proton acceptor" evidence="7">
    <location>
        <position position="205"/>
    </location>
</feature>
<dbReference type="GO" id="GO:0046872">
    <property type="term" value="F:metal ion binding"/>
    <property type="evidence" value="ECO:0007669"/>
    <property type="project" value="UniProtKB-UniRule"/>
</dbReference>
<keyword evidence="4 8" id="KW-0479">Metal-binding</keyword>
<evidence type="ECO:0000256" key="7">
    <source>
        <dbReference type="PIRSR" id="PIRSR001123-1"/>
    </source>
</evidence>
<dbReference type="InterPro" id="IPR051464">
    <property type="entry name" value="Peptidase_M42_aminopept"/>
</dbReference>
<evidence type="ECO:0000256" key="2">
    <source>
        <dbReference type="ARBA" id="ARBA00022438"/>
    </source>
</evidence>
<dbReference type="AlphaFoldDB" id="A0ABD5U591"/>
<evidence type="ECO:0000256" key="4">
    <source>
        <dbReference type="ARBA" id="ARBA00022723"/>
    </source>
</evidence>
<dbReference type="PANTHER" id="PTHR32481">
    <property type="entry name" value="AMINOPEPTIDASE"/>
    <property type="match status" value="1"/>
</dbReference>
<dbReference type="Pfam" id="PF05343">
    <property type="entry name" value="Peptidase_M42"/>
    <property type="match status" value="1"/>
</dbReference>
<keyword evidence="5" id="KW-0378">Hydrolase</keyword>
<dbReference type="InterPro" id="IPR023367">
    <property type="entry name" value="Peptidase_M42_dom2"/>
</dbReference>
<sequence length="349" mass="36500">MDEAHREFLDELLATHSPSGFESPALSAWVDYVSEFADDVTVDAYGNAVATSEGDERSVAFGGHADEIGFMVRDVDDDGFLALTRVGGSDKTVVRGQHVVVHADDPVPGVVGQTAIHLREGDDEIPDINENYVDVGATSKEEAEELVEVGDPVTFASRVENLQGSRLAARGMDNRVGIWAAAEGLRRAVERDADATVHAVATVQEEVGLNGAKMVGFDLAPDAFVAVDVTHATDAPKTPKEKSTSVDLGGGPTVARGSTNHPGLVRGVREVAEREGIDVQLEAAGSYTGTDADAVFVSRGGIPSLNVGVPNRYMHTPVEVVDTADLDAVADLLGAVGASVDAFDLTAGL</sequence>
<keyword evidence="11" id="KW-1185">Reference proteome</keyword>
<evidence type="ECO:0000313" key="11">
    <source>
        <dbReference type="Proteomes" id="UP001596406"/>
    </source>
</evidence>
<accession>A0ABD5U591</accession>
<comment type="cofactor">
    <cofactor evidence="8">
        <name>a divalent metal cation</name>
        <dbReference type="ChEBI" id="CHEBI:60240"/>
    </cofactor>
    <text evidence="8">Binds 2 divalent metal cations per subunit.</text>
</comment>
<dbReference type="GO" id="GO:0004177">
    <property type="term" value="F:aminopeptidase activity"/>
    <property type="evidence" value="ECO:0007669"/>
    <property type="project" value="UniProtKB-UniRule"/>
</dbReference>
<evidence type="ECO:0000256" key="3">
    <source>
        <dbReference type="ARBA" id="ARBA00022670"/>
    </source>
</evidence>
<comment type="caution">
    <text evidence="10">The sequence shown here is derived from an EMBL/GenBank/DDBJ whole genome shotgun (WGS) entry which is preliminary data.</text>
</comment>
<name>A0ABD5U591_9EURY</name>
<proteinExistence type="inferred from homology"/>
<feature type="binding site" evidence="8">
    <location>
        <position position="173"/>
    </location>
    <ligand>
        <name>Zn(2+)</name>
        <dbReference type="ChEBI" id="CHEBI:29105"/>
        <label>1</label>
    </ligand>
</feature>
<evidence type="ECO:0000313" key="10">
    <source>
        <dbReference type="EMBL" id="MFC6835243.1"/>
    </source>
</evidence>
<dbReference type="Proteomes" id="UP001596406">
    <property type="component" value="Unassembled WGS sequence"/>
</dbReference>
<organism evidence="10 11">
    <name type="scientific">Halomarina ordinaria</name>
    <dbReference type="NCBI Taxonomy" id="3033939"/>
    <lineage>
        <taxon>Archaea</taxon>
        <taxon>Methanobacteriati</taxon>
        <taxon>Methanobacteriota</taxon>
        <taxon>Stenosarchaea group</taxon>
        <taxon>Halobacteria</taxon>
        <taxon>Halobacteriales</taxon>
        <taxon>Natronomonadaceae</taxon>
        <taxon>Halomarina</taxon>
    </lineage>
</organism>
<feature type="binding site" evidence="8">
    <location>
        <position position="64"/>
    </location>
    <ligand>
        <name>Zn(2+)</name>
        <dbReference type="ChEBI" id="CHEBI:29105"/>
        <label>1</label>
    </ligand>
</feature>
<evidence type="ECO:0000256" key="6">
    <source>
        <dbReference type="PIRNR" id="PIRNR001123"/>
    </source>
</evidence>
<feature type="binding site" evidence="8">
    <location>
        <position position="206"/>
    </location>
    <ligand>
        <name>Zn(2+)</name>
        <dbReference type="ChEBI" id="CHEBI:29105"/>
        <label>2</label>
    </ligand>
</feature>
<dbReference type="EMBL" id="JBHSXM010000001">
    <property type="protein sequence ID" value="MFC6835243.1"/>
    <property type="molecule type" value="Genomic_DNA"/>
</dbReference>
<dbReference type="PIRSF" id="PIRSF001123">
    <property type="entry name" value="PepA_GA"/>
    <property type="match status" value="1"/>
</dbReference>
<keyword evidence="3" id="KW-0645">Protease</keyword>
<evidence type="ECO:0000256" key="8">
    <source>
        <dbReference type="PIRSR" id="PIRSR001123-2"/>
    </source>
</evidence>
<dbReference type="GO" id="GO:0006508">
    <property type="term" value="P:proteolysis"/>
    <property type="evidence" value="ECO:0007669"/>
    <property type="project" value="UniProtKB-KW"/>
</dbReference>
<feature type="binding site" evidence="8">
    <location>
        <position position="315"/>
    </location>
    <ligand>
        <name>Zn(2+)</name>
        <dbReference type="ChEBI" id="CHEBI:29105"/>
        <label>2</label>
    </ligand>
</feature>
<dbReference type="PANTHER" id="PTHR32481:SF0">
    <property type="entry name" value="AMINOPEPTIDASE YPDE-RELATED"/>
    <property type="match status" value="1"/>
</dbReference>
<dbReference type="Gene3D" id="3.40.630.10">
    <property type="entry name" value="Zn peptidases"/>
    <property type="match status" value="1"/>
</dbReference>
<feature type="binding site" evidence="8">
    <location>
        <position position="228"/>
    </location>
    <ligand>
        <name>Zn(2+)</name>
        <dbReference type="ChEBI" id="CHEBI:29105"/>
        <label>1</label>
    </ligand>
</feature>
<protein>
    <submittedName>
        <fullName evidence="10">M20/M25/M40 family metallo-hydrolase</fullName>
    </submittedName>
</protein>
<gene>
    <name evidence="10" type="ORF">ACFQHK_01820</name>
</gene>
<evidence type="ECO:0000256" key="1">
    <source>
        <dbReference type="ARBA" id="ARBA00006272"/>
    </source>
</evidence>
<comment type="similarity">
    <text evidence="1 6">Belongs to the peptidase M42 family.</text>
</comment>
<keyword evidence="2" id="KW-0031">Aminopeptidase</keyword>
<dbReference type="InterPro" id="IPR008007">
    <property type="entry name" value="Peptidase_M42"/>
</dbReference>
<feature type="region of interest" description="Disordered" evidence="9">
    <location>
        <begin position="235"/>
        <end position="261"/>
    </location>
</feature>
<feature type="binding site" evidence="8">
    <location>
        <position position="173"/>
    </location>
    <ligand>
        <name>Zn(2+)</name>
        <dbReference type="ChEBI" id="CHEBI:29105"/>
        <label>2</label>
    </ligand>
</feature>
<reference evidence="10 11" key="1">
    <citation type="journal article" date="2019" name="Int. J. Syst. Evol. Microbiol.">
        <title>The Global Catalogue of Microorganisms (GCM) 10K type strain sequencing project: providing services to taxonomists for standard genome sequencing and annotation.</title>
        <authorList>
            <consortium name="The Broad Institute Genomics Platform"/>
            <consortium name="The Broad Institute Genome Sequencing Center for Infectious Disease"/>
            <person name="Wu L."/>
            <person name="Ma J."/>
        </authorList>
    </citation>
    <scope>NUCLEOTIDE SEQUENCE [LARGE SCALE GENOMIC DNA]</scope>
    <source>
        <strain evidence="10 11">PSRA2</strain>
    </source>
</reference>
<dbReference type="RefSeq" id="WP_304446950.1">
    <property type="nucleotide sequence ID" value="NZ_JARRAH010000001.1"/>
</dbReference>
<evidence type="ECO:0000256" key="5">
    <source>
        <dbReference type="ARBA" id="ARBA00022801"/>
    </source>
</evidence>